<evidence type="ECO:0000256" key="1">
    <source>
        <dbReference type="SAM" id="MobiDB-lite"/>
    </source>
</evidence>
<accession>A0AAD9QE04</accession>
<evidence type="ECO:0000313" key="2">
    <source>
        <dbReference type="EMBL" id="KAK2559553.1"/>
    </source>
</evidence>
<feature type="region of interest" description="Disordered" evidence="1">
    <location>
        <begin position="1"/>
        <end position="50"/>
    </location>
</feature>
<feature type="compositionally biased region" description="Polar residues" evidence="1">
    <location>
        <begin position="17"/>
        <end position="29"/>
    </location>
</feature>
<name>A0AAD9QE04_ACRCE</name>
<comment type="caution">
    <text evidence="2">The sequence shown here is derived from an EMBL/GenBank/DDBJ whole genome shotgun (WGS) entry which is preliminary data.</text>
</comment>
<protein>
    <submittedName>
        <fullName evidence="2">Uncharacterized protein</fullName>
    </submittedName>
</protein>
<reference evidence="2" key="1">
    <citation type="journal article" date="2023" name="G3 (Bethesda)">
        <title>Whole genome assembly and annotation of the endangered Caribbean coral Acropora cervicornis.</title>
        <authorList>
            <person name="Selwyn J.D."/>
            <person name="Vollmer S.V."/>
        </authorList>
    </citation>
    <scope>NUCLEOTIDE SEQUENCE</scope>
    <source>
        <strain evidence="2">K2</strain>
    </source>
</reference>
<organism evidence="2 3">
    <name type="scientific">Acropora cervicornis</name>
    <name type="common">Staghorn coral</name>
    <dbReference type="NCBI Taxonomy" id="6130"/>
    <lineage>
        <taxon>Eukaryota</taxon>
        <taxon>Metazoa</taxon>
        <taxon>Cnidaria</taxon>
        <taxon>Anthozoa</taxon>
        <taxon>Hexacorallia</taxon>
        <taxon>Scleractinia</taxon>
        <taxon>Astrocoeniina</taxon>
        <taxon>Acroporidae</taxon>
        <taxon>Acropora</taxon>
    </lineage>
</organism>
<proteinExistence type="predicted"/>
<dbReference type="EMBL" id="JARQWQ010000040">
    <property type="protein sequence ID" value="KAK2559553.1"/>
    <property type="molecule type" value="Genomic_DNA"/>
</dbReference>
<evidence type="ECO:0000313" key="3">
    <source>
        <dbReference type="Proteomes" id="UP001249851"/>
    </source>
</evidence>
<dbReference type="AlphaFoldDB" id="A0AAD9QE04"/>
<gene>
    <name evidence="2" type="ORF">P5673_018203</name>
</gene>
<dbReference type="Proteomes" id="UP001249851">
    <property type="component" value="Unassembled WGS sequence"/>
</dbReference>
<reference evidence="2" key="2">
    <citation type="journal article" date="2023" name="Science">
        <title>Genomic signatures of disease resistance in endangered staghorn corals.</title>
        <authorList>
            <person name="Vollmer S.V."/>
            <person name="Selwyn J.D."/>
            <person name="Despard B.A."/>
            <person name="Roesel C.L."/>
        </authorList>
    </citation>
    <scope>NUCLEOTIDE SEQUENCE</scope>
    <source>
        <strain evidence="2">K2</strain>
    </source>
</reference>
<sequence length="119" mass="13625">MSWKRSQQKSEKEEVKVQTSKGNDTGSTRCSDRRRKQPAKLQESADSPNHLAHVGTVVDVLWTEEELDGTNWKPGWYRGEVQRYNEDDDLLYILYFKDRAVFSLNATGAFSDGIIRAVS</sequence>
<keyword evidence="3" id="KW-1185">Reference proteome</keyword>